<dbReference type="InterPro" id="IPR032599">
    <property type="entry name" value="YcdB/YcdC_rep_domain"/>
</dbReference>
<evidence type="ECO:0000256" key="1">
    <source>
        <dbReference type="ARBA" id="ARBA00022729"/>
    </source>
</evidence>
<evidence type="ECO:0000256" key="2">
    <source>
        <dbReference type="SAM" id="SignalP"/>
    </source>
</evidence>
<organism evidence="4 5">
    <name type="scientific">Calidifontibacillus erzurumensis</name>
    <dbReference type="NCBI Taxonomy" id="2741433"/>
    <lineage>
        <taxon>Bacteria</taxon>
        <taxon>Bacillati</taxon>
        <taxon>Bacillota</taxon>
        <taxon>Bacilli</taxon>
        <taxon>Bacillales</taxon>
        <taxon>Bacillaceae</taxon>
        <taxon>Calidifontibacillus/Schinkia group</taxon>
        <taxon>Calidifontibacillus</taxon>
    </lineage>
</organism>
<dbReference type="EMBL" id="JABTTE010000019">
    <property type="protein sequence ID" value="NSL52629.1"/>
    <property type="molecule type" value="Genomic_DNA"/>
</dbReference>
<feature type="domain" description="SLH" evidence="3">
    <location>
        <begin position="644"/>
        <end position="706"/>
    </location>
</feature>
<evidence type="ECO:0000259" key="3">
    <source>
        <dbReference type="PROSITE" id="PS51272"/>
    </source>
</evidence>
<reference evidence="4" key="1">
    <citation type="submission" date="2020-06" db="EMBL/GenBank/DDBJ databases">
        <title>A novel thermopfilic bacterium from Erzurum, Turkey.</title>
        <authorList>
            <person name="Adiguzel A."/>
            <person name="Ay H."/>
            <person name="Baltaci M.O."/>
        </authorList>
    </citation>
    <scope>NUCLEOTIDE SEQUENCE</scope>
    <source>
        <strain evidence="4">P2</strain>
    </source>
</reference>
<evidence type="ECO:0000313" key="4">
    <source>
        <dbReference type="EMBL" id="NSL52629.1"/>
    </source>
</evidence>
<gene>
    <name evidence="4" type="ORF">HR057_12775</name>
</gene>
<dbReference type="Pfam" id="PF00395">
    <property type="entry name" value="SLH"/>
    <property type="match status" value="3"/>
</dbReference>
<accession>A0A8J8KC38</accession>
<name>A0A8J8KC38_9BACI</name>
<dbReference type="RefSeq" id="WP_173731836.1">
    <property type="nucleotide sequence ID" value="NZ_JABTTE010000019.1"/>
</dbReference>
<sequence length="767" mass="87475">MKKKAILLSCMLVLPQIAAGSFIGAETQAVKYAPEYAAIDAVTVKDNPMPNQAISAKITKDQAIEIAKNFITIPKEYSQLSISYQSNWYPSNRNVWHINWNKESETGYGNIYVSVDADNGTVISMGRWDDTYNQPASYPPKYNWESAKKIAEQFLEQKVPQKANAVELDTSNVANQKPPLDGHAAYYYQFLRVENGIPFLDQFISITVNGNGEVTSYEYRWNDDISVPDPKGMMSQTDAEKKIKDSIEMQLKYFTIYRYHLAANNQKTVKLAYDNRFTYPYIDAKNGGWLDYSGKPVQIKKFSTKLEPLFAEKKASTLPAKKEITQDEAISIAKKHFDIPDGAVLENVFYSDANQYQNFPVWNISWVVKEQPNIWINVGINGYTGQIVNFSKDDPTRYQPYAENQSIKQVINYEEALEKAKKTLETFAPDLLNELTFDPYRNPKPEKPENMREFYFTFHRLANGILVEDQFVNVAISTETGEIIQYNQNWNPDAKFPDAKNVISPEKGKEVYLSNYNIVPRYLYIENVDYSTGRPIVSKPEVKLVYHLVMKPLDQAVYLDAVQGKWVSMETGDPIRDKVEAKDIKGHPAEKALQLLIDYNAIDVDQAGYVKPDELISRGEMVKMLMLVTNPDPYFYKMNYGADRAATFADVPSNSPYFSYIESAVQQGFIDKGKDEFKPDELVTREELAEMIVKAMRLDQIAQVSNLFNVTFKDGDKITKKGHAAIVHHLGIMPAVNNQFQPTEKVTRASAAQAFYKFLQERGKYTK</sequence>
<keyword evidence="1 2" id="KW-0732">Signal</keyword>
<dbReference type="AlphaFoldDB" id="A0A8J8KC38"/>
<feature type="chain" id="PRO_5039064885" evidence="2">
    <location>
        <begin position="19"/>
        <end position="767"/>
    </location>
</feature>
<protein>
    <submittedName>
        <fullName evidence="4">S-layer homology domain-containing protein</fullName>
    </submittedName>
</protein>
<evidence type="ECO:0000313" key="5">
    <source>
        <dbReference type="Proteomes" id="UP000625804"/>
    </source>
</evidence>
<feature type="signal peptide" evidence="2">
    <location>
        <begin position="1"/>
        <end position="18"/>
    </location>
</feature>
<dbReference type="Proteomes" id="UP000625804">
    <property type="component" value="Unassembled WGS sequence"/>
</dbReference>
<comment type="caution">
    <text evidence="4">The sequence shown here is derived from an EMBL/GenBank/DDBJ whole genome shotgun (WGS) entry which is preliminary data.</text>
</comment>
<dbReference type="PROSITE" id="PS51272">
    <property type="entry name" value="SLH"/>
    <property type="match status" value="1"/>
</dbReference>
<keyword evidence="5" id="KW-1185">Reference proteome</keyword>
<dbReference type="Pfam" id="PF16244">
    <property type="entry name" value="DUF4901"/>
    <property type="match status" value="2"/>
</dbReference>
<dbReference type="InterPro" id="IPR001119">
    <property type="entry name" value="SLH_dom"/>
</dbReference>
<proteinExistence type="predicted"/>